<reference evidence="9 10" key="1">
    <citation type="submission" date="2017-03" db="EMBL/GenBank/DDBJ databases">
        <title>Genome sequence of Clostridium oryzae DSM 28571.</title>
        <authorList>
            <person name="Poehlein A."/>
            <person name="Daniel R."/>
        </authorList>
    </citation>
    <scope>NUCLEOTIDE SEQUENCE [LARGE SCALE GENOMIC DNA]</scope>
    <source>
        <strain evidence="9 10">DSM 28571</strain>
    </source>
</reference>
<keyword evidence="4 6" id="KW-0573">Peptidoglycan synthesis</keyword>
<dbReference type="PANTHER" id="PTHR30582">
    <property type="entry name" value="L,D-TRANSPEPTIDASE"/>
    <property type="match status" value="1"/>
</dbReference>
<evidence type="ECO:0000313" key="9">
    <source>
        <dbReference type="EMBL" id="OPJ57644.1"/>
    </source>
</evidence>
<name>A0A1V4ICR1_9CLOT</name>
<evidence type="ECO:0000259" key="8">
    <source>
        <dbReference type="PROSITE" id="PS52029"/>
    </source>
</evidence>
<dbReference type="UniPathway" id="UPA00219"/>
<evidence type="ECO:0000256" key="2">
    <source>
        <dbReference type="ARBA" id="ARBA00022679"/>
    </source>
</evidence>
<dbReference type="GO" id="GO:0016740">
    <property type="term" value="F:transferase activity"/>
    <property type="evidence" value="ECO:0007669"/>
    <property type="project" value="UniProtKB-KW"/>
</dbReference>
<feature type="active site" description="Nucleophile" evidence="6">
    <location>
        <position position="432"/>
    </location>
</feature>
<keyword evidence="2" id="KW-0808">Transferase</keyword>
<dbReference type="AlphaFoldDB" id="A0A1V4ICR1"/>
<dbReference type="GO" id="GO:0005576">
    <property type="term" value="C:extracellular region"/>
    <property type="evidence" value="ECO:0007669"/>
    <property type="project" value="TreeGrafter"/>
</dbReference>
<organism evidence="9 10">
    <name type="scientific">Clostridium oryzae</name>
    <dbReference type="NCBI Taxonomy" id="1450648"/>
    <lineage>
        <taxon>Bacteria</taxon>
        <taxon>Bacillati</taxon>
        <taxon>Bacillota</taxon>
        <taxon>Clostridia</taxon>
        <taxon>Eubacteriales</taxon>
        <taxon>Clostridiaceae</taxon>
        <taxon>Clostridium</taxon>
    </lineage>
</organism>
<dbReference type="Pfam" id="PF03734">
    <property type="entry name" value="YkuD"/>
    <property type="match status" value="1"/>
</dbReference>
<dbReference type="GO" id="GO:0018104">
    <property type="term" value="P:peptidoglycan-protein cross-linking"/>
    <property type="evidence" value="ECO:0007669"/>
    <property type="project" value="TreeGrafter"/>
</dbReference>
<comment type="pathway">
    <text evidence="1 6">Cell wall biogenesis; peptidoglycan biosynthesis.</text>
</comment>
<feature type="active site" description="Proton donor/acceptor" evidence="6">
    <location>
        <position position="411"/>
    </location>
</feature>
<comment type="caution">
    <text evidence="9">The sequence shown here is derived from an EMBL/GenBank/DDBJ whole genome shotgun (WGS) entry which is preliminary data.</text>
</comment>
<dbReference type="Pfam" id="PF12229">
    <property type="entry name" value="PG_binding_4"/>
    <property type="match status" value="2"/>
</dbReference>
<feature type="transmembrane region" description="Helical" evidence="7">
    <location>
        <begin position="7"/>
        <end position="29"/>
    </location>
</feature>
<protein>
    <recommendedName>
        <fullName evidence="8">L,D-TPase catalytic domain-containing protein</fullName>
    </recommendedName>
</protein>
<evidence type="ECO:0000256" key="5">
    <source>
        <dbReference type="ARBA" id="ARBA00023316"/>
    </source>
</evidence>
<evidence type="ECO:0000256" key="7">
    <source>
        <dbReference type="SAM" id="Phobius"/>
    </source>
</evidence>
<evidence type="ECO:0000313" key="10">
    <source>
        <dbReference type="Proteomes" id="UP000190080"/>
    </source>
</evidence>
<gene>
    <name evidence="9" type="ORF">CLORY_40110</name>
</gene>
<dbReference type="Proteomes" id="UP000190080">
    <property type="component" value="Unassembled WGS sequence"/>
</dbReference>
<dbReference type="Gene3D" id="2.40.440.10">
    <property type="entry name" value="L,D-transpeptidase catalytic domain-like"/>
    <property type="match status" value="1"/>
</dbReference>
<dbReference type="GO" id="GO:0071555">
    <property type="term" value="P:cell wall organization"/>
    <property type="evidence" value="ECO:0007669"/>
    <property type="project" value="UniProtKB-UniRule"/>
</dbReference>
<dbReference type="CDD" id="cd16913">
    <property type="entry name" value="YkuD_like"/>
    <property type="match status" value="1"/>
</dbReference>
<dbReference type="STRING" id="1450648.CLORY_40110"/>
<dbReference type="Gene3D" id="3.10.20.800">
    <property type="match status" value="1"/>
</dbReference>
<dbReference type="InterPro" id="IPR050979">
    <property type="entry name" value="LD-transpeptidase"/>
</dbReference>
<keyword evidence="7" id="KW-0472">Membrane</keyword>
<evidence type="ECO:0000256" key="4">
    <source>
        <dbReference type="ARBA" id="ARBA00022984"/>
    </source>
</evidence>
<dbReference type="GO" id="GO:0071972">
    <property type="term" value="F:peptidoglycan L,D-transpeptidase activity"/>
    <property type="evidence" value="ECO:0007669"/>
    <property type="project" value="TreeGrafter"/>
</dbReference>
<dbReference type="SUPFAM" id="SSF141523">
    <property type="entry name" value="L,D-transpeptidase catalytic domain-like"/>
    <property type="match status" value="1"/>
</dbReference>
<dbReference type="InterPro" id="IPR038054">
    <property type="entry name" value="LD_TPept-like_central_sf"/>
</dbReference>
<keyword evidence="7" id="KW-0812">Transmembrane</keyword>
<evidence type="ECO:0000256" key="6">
    <source>
        <dbReference type="PROSITE-ProRule" id="PRU01373"/>
    </source>
</evidence>
<dbReference type="SUPFAM" id="SSF143985">
    <property type="entry name" value="L,D-transpeptidase pre-catalytic domain-like"/>
    <property type="match status" value="1"/>
</dbReference>
<sequence>MSKQNKIFIGVTASVFTLLLIYLGVAVHFKGHFYSGSKINGVNVSGKTVEQAKEIVSNQLKSYKLTIKERGGKEEQISASDIGLKDISYEKIKELKDNQKSLKWISAIFNKQNSEMKEGVSYSKNLLKKRLNKLSCVSGNNITDPKSASFKYTGQGYEVVKEVLGNRINKSVLFNKVAGAINDGKTTMDLDSEDCYVKPKYTSKSKKTIETKKTLNKYVSSKVTYTFGNSSETLDGSKINNWLKVDNNLNVTLDKQQVTNYLLNLAYKYNTIGTTRKFVTASGKKINVKPGDYGWAISTYQETPKLLSIIKSGKTVTKEPAYWQKAKVRGKNDIGDTYVEVSIKKQHLWYFKNGKLFIDYDVVTGNVLKGYATPKGVYYIKYKDKDAILKGQDYSSPVGYWLPFNRGVGIHDATWRTDFGGQIYKTNGSHGCVNSPLKKVKKLFNNIEAGCPVIVH</sequence>
<dbReference type="InterPro" id="IPR005490">
    <property type="entry name" value="LD_TPept_cat_dom"/>
</dbReference>
<dbReference type="EMBL" id="MZGV01000077">
    <property type="protein sequence ID" value="OPJ57644.1"/>
    <property type="molecule type" value="Genomic_DNA"/>
</dbReference>
<dbReference type="InterPro" id="IPR038063">
    <property type="entry name" value="Transpep_catalytic_dom"/>
</dbReference>
<accession>A0A1V4ICR1</accession>
<keyword evidence="3 6" id="KW-0133">Cell shape</keyword>
<dbReference type="OrthoDB" id="3176960at2"/>
<dbReference type="RefSeq" id="WP_079427845.1">
    <property type="nucleotide sequence ID" value="NZ_MZGV01000077.1"/>
</dbReference>
<keyword evidence="10" id="KW-1185">Reference proteome</keyword>
<dbReference type="PANTHER" id="PTHR30582:SF33">
    <property type="entry name" value="EXPORTED PROTEIN"/>
    <property type="match status" value="1"/>
</dbReference>
<dbReference type="GO" id="GO:0008360">
    <property type="term" value="P:regulation of cell shape"/>
    <property type="evidence" value="ECO:0007669"/>
    <property type="project" value="UniProtKB-UniRule"/>
</dbReference>
<evidence type="ECO:0000256" key="3">
    <source>
        <dbReference type="ARBA" id="ARBA00022960"/>
    </source>
</evidence>
<proteinExistence type="predicted"/>
<feature type="domain" description="L,D-TPase catalytic" evidence="8">
    <location>
        <begin position="337"/>
        <end position="456"/>
    </location>
</feature>
<evidence type="ECO:0000256" key="1">
    <source>
        <dbReference type="ARBA" id="ARBA00004752"/>
    </source>
</evidence>
<keyword evidence="5 6" id="KW-0961">Cell wall biogenesis/degradation</keyword>
<keyword evidence="7" id="KW-1133">Transmembrane helix</keyword>
<dbReference type="InterPro" id="IPR022029">
    <property type="entry name" value="YoaR-like_PG-bd"/>
</dbReference>
<dbReference type="PROSITE" id="PS52029">
    <property type="entry name" value="LD_TPASE"/>
    <property type="match status" value="1"/>
</dbReference>